<feature type="region of interest" description="Disordered" evidence="1">
    <location>
        <begin position="1576"/>
        <end position="1605"/>
    </location>
</feature>
<evidence type="ECO:0000313" key="2">
    <source>
        <dbReference type="EMBL" id="GAA3717409.1"/>
    </source>
</evidence>
<dbReference type="NCBIfam" id="NF047352">
    <property type="entry name" value="P_loop_sacsin"/>
    <property type="match status" value="1"/>
</dbReference>
<evidence type="ECO:0000313" key="3">
    <source>
        <dbReference type="Proteomes" id="UP001501468"/>
    </source>
</evidence>
<dbReference type="InterPro" id="IPR036890">
    <property type="entry name" value="HATPase_C_sf"/>
</dbReference>
<dbReference type="Gene3D" id="3.30.565.10">
    <property type="entry name" value="Histidine kinase-like ATPase, C-terminal domain"/>
    <property type="match status" value="1"/>
</dbReference>
<dbReference type="InterPro" id="IPR052957">
    <property type="entry name" value="Auxin_embryo_med"/>
</dbReference>
<protein>
    <submittedName>
        <fullName evidence="2">DUF3883 domain-containing protein</fullName>
    </submittedName>
</protein>
<proteinExistence type="predicted"/>
<dbReference type="PANTHER" id="PTHR32387:SF0">
    <property type="entry name" value="PROTEIN NO VEIN"/>
    <property type="match status" value="1"/>
</dbReference>
<dbReference type="SUPFAM" id="SSF55874">
    <property type="entry name" value="ATPase domain of HSP90 chaperone/DNA topoisomerase II/histidine kinase"/>
    <property type="match status" value="1"/>
</dbReference>
<keyword evidence="3" id="KW-1185">Reference proteome</keyword>
<gene>
    <name evidence="2" type="ORF">GCM10022399_37500</name>
</gene>
<dbReference type="Proteomes" id="UP001501468">
    <property type="component" value="Unassembled WGS sequence"/>
</dbReference>
<name>A0ABP7EEF8_9MICO</name>
<dbReference type="PANTHER" id="PTHR32387">
    <property type="entry name" value="WU:FJ29H11"/>
    <property type="match status" value="1"/>
</dbReference>
<dbReference type="EMBL" id="BAABDC010000008">
    <property type="protein sequence ID" value="GAA3717409.1"/>
    <property type="molecule type" value="Genomic_DNA"/>
</dbReference>
<evidence type="ECO:0000256" key="1">
    <source>
        <dbReference type="SAM" id="MobiDB-lite"/>
    </source>
</evidence>
<sequence>MLAGTDSQHARMVKSLTEKTTQEYHGRFLFELVQNAYDAHPADARDGQIAIRLVDTEGLFGTLYVANGGRPLTPSNARAISGLGISDKPVGEGIGNKGLGFKSVLEISDEPEVYSCSGPDDPGFNGYTFRFARPGELEQVAEALHLPSHLEGVGAVPLQPGDVEENLSRFDVIVPCEASGKPLDSLREAGYVTVIRLPLRSPEALTSVRARIEELVNQAAPPLLFLDRIARLTIQTEDRPEPYTLSREERELGGGQSVVTLDQTKQFLRLRRRVPARQARAVIAEAVGAGVMDRAWSRWEGVAYVDIALPDEPEAKPQLYTFLPLQETAASVMGGHVNAPFLTDYSRRGVDASHAWNACLLDEVGNLAREGMTTVAGGQKDPGWEGRLADLLAWRPEYLRHLLADMTREEAASKFQVAVMRGTNRSPETAPLASARLWYDDHSLEVFTASNVARSSDAMLLDAHAIGPIRCARLDLTATALGHALKPGPEQLAAWAESVAKAQRSAPTNDWDLFYADLVRVFGNQPDALRGRKVLLGQGRELLPCDAGATNREEANAPAVVFPPTRTQNEDEDEVDFDTSATPSRIRRHLRYLHPDLTWHEGQPRRRSASRRFLGDNNLVRRFDRRSLLEVVRRVLQTDPSADASRDCLYFAFDIWNASSTTQIKLPPNLSLRVPSKGGAWVDAADALFTGAWGSARGRDLELLAGVGEDEAPELAGLATRLLAPPKQVLRTGDSKDAWSRFLGEAGAGDTLPALSVPDNRTLYGSHLRAGHLEAADGIPEKVRAQWLPSLPETGHTPHPDTLMRADSHIWWLPGQGEIEDMPDRVREAYARLLVHLLGASDEDLLATTWRRVTNPRTRVEAHRATPAAAFLSSRAWLPTQMPDGTVSYQPCEGAWMPDPAGTDHAPAYARLAGQSLKSLVAPEAGKRLAELGVGYWGTEPHAARQLQHMPRLLTSVESLTEARQLRNDYQTAWKHQGRRGATPRLTSFVVDRGSRSEAWPAAHGAPLFVRSDDDDSVTTRILIGLALPMLTVPEAAKPLAISAAEALDRGEVKDVADAHITIYADGEPWSPSADAPLLIKSLDWLLPALAAVMTHTGTALINLGNHRITQLLELVRLIQLHPVGRLEVAIGDRREDLPAAFHGVLAIPSDIAPTLAKEIGSQLISSAPGYTWDDISHIAAAVLDLVGEPRLWQRLENLLLKLRLQHPAVPNSLDASELAAAVGMGIDEMEAVRGLTDIHHTRTRRLLYAAVAYATSLEDAAPLEPRNQAAGFDLSADSLDVVGVAARLLGLDDGAALTELCSESPDLDHLRKALGITLTDFNQSLRELGDSYPLINYGAEHEHAFAHYLQRNRPGILEDLRMRRVRAFDLGRTQADWKQWTSLTALTPDPNWGLTVDTLTDELIADQVEQLLAAAGDKAATPSDLPPRDATRTANLQVVEAVVTQATPFVVAWCHKHYTAPPPIWAAPNPAEVAQTQLSDLGAVDFRLLADRDDCIRWLGRAGLWPNAMPASLDEEPLGLVAADLDAVGDPTEQARLDAERERRSVRIGNERIDVGTSLDPLIDQLNKRIPALRAPSRGEPAPLAPIEPPAHDKDRVSTAGRPSRPIERLTDEQRRAIGFAGEFFVYSWLRHRYPDTCNEEAWVSRNREAYFPGTTGDDGAGFDFRIQLKTVRRLFEVKASVGDATQIQLGESEVRAAQAASSRAGEWRIAFVEHALSESPRLLLLANPFEERSLGLYRFDGKGLRLSFRVGE</sequence>
<reference evidence="3" key="1">
    <citation type="journal article" date="2019" name="Int. J. Syst. Evol. Microbiol.">
        <title>The Global Catalogue of Microorganisms (GCM) 10K type strain sequencing project: providing services to taxonomists for standard genome sequencing and annotation.</title>
        <authorList>
            <consortium name="The Broad Institute Genomics Platform"/>
            <consortium name="The Broad Institute Genome Sequencing Center for Infectious Disease"/>
            <person name="Wu L."/>
            <person name="Ma J."/>
        </authorList>
    </citation>
    <scope>NUCLEOTIDE SEQUENCE [LARGE SCALE GENOMIC DNA]</scope>
    <source>
        <strain evidence="3">JCM 17125</strain>
    </source>
</reference>
<comment type="caution">
    <text evidence="2">The sequence shown here is derived from an EMBL/GenBank/DDBJ whole genome shotgun (WGS) entry which is preliminary data.</text>
</comment>
<accession>A0ABP7EEF8</accession>
<organism evidence="2 3">
    <name type="scientific">Terrabacter ginsenosidimutans</name>
    <dbReference type="NCBI Taxonomy" id="490575"/>
    <lineage>
        <taxon>Bacteria</taxon>
        <taxon>Bacillati</taxon>
        <taxon>Actinomycetota</taxon>
        <taxon>Actinomycetes</taxon>
        <taxon>Micrococcales</taxon>
        <taxon>Intrasporangiaceae</taxon>
        <taxon>Terrabacter</taxon>
    </lineage>
</organism>